<reference evidence="3 4" key="1">
    <citation type="submission" date="2019-03" db="EMBL/GenBank/DDBJ databases">
        <title>Genomic Encyclopedia of Type Strains, Phase IV (KMG-IV): sequencing the most valuable type-strain genomes for metagenomic binning, comparative biology and taxonomic classification.</title>
        <authorList>
            <person name="Goeker M."/>
        </authorList>
    </citation>
    <scope>NUCLEOTIDE SEQUENCE [LARGE SCALE GENOMIC DNA]</scope>
    <source>
        <strain evidence="3 4">DSM 1709</strain>
    </source>
</reference>
<dbReference type="PRINTS" id="PR00111">
    <property type="entry name" value="ABHYDROLASE"/>
</dbReference>
<sequence>MPHALVRGARLNVLQVDEPHHHHHGAAREDLVMVHGLAANMAFWYLPYAQAFAKRYRVTLFDLRGHGRSEITPEGYTPQALGQDLLGLMDELGIARAHLVAHSFGGVVALNAACSDPARFASLVLCDSHISAVRRHAVPREWSRRAYVQSVLDRHGLALDTHDPYFGHRLLTEVAHLQIRHEPVGEDLLALVGPMLGRQGKRTAMQWVKLMDETAAGTQLMGDDGLTLESLRRLLFPILALYGDHSQARLTGGELLEVWPHGEFRRVRDAGHFFPVSRAADVMHECERFWRGDYSRRPVVRSGEEQRRHFRSDRVFKVDGAWHFSTRERGHIGPYATPDEAHDALARYISDMAVTV</sequence>
<dbReference type="EMBL" id="SLXD01000005">
    <property type="protein sequence ID" value="TCP03005.1"/>
    <property type="molecule type" value="Genomic_DNA"/>
</dbReference>
<accession>A0A4R2MCY8</accession>
<dbReference type="OrthoDB" id="9793083at2"/>
<dbReference type="Proteomes" id="UP000295106">
    <property type="component" value="Unassembled WGS sequence"/>
</dbReference>
<evidence type="ECO:0000313" key="3">
    <source>
        <dbReference type="EMBL" id="TCP03005.1"/>
    </source>
</evidence>
<dbReference type="PANTHER" id="PTHR43433">
    <property type="entry name" value="HYDROLASE, ALPHA/BETA FOLD FAMILY PROTEIN"/>
    <property type="match status" value="1"/>
</dbReference>
<evidence type="ECO:0000259" key="2">
    <source>
        <dbReference type="Pfam" id="PF19837"/>
    </source>
</evidence>
<dbReference type="InterPro" id="IPR000073">
    <property type="entry name" value="AB_hydrolase_1"/>
</dbReference>
<dbReference type="InterPro" id="IPR029058">
    <property type="entry name" value="AB_hydrolase_fold"/>
</dbReference>
<dbReference type="SUPFAM" id="SSF53474">
    <property type="entry name" value="alpha/beta-Hydrolases"/>
    <property type="match status" value="1"/>
</dbReference>
<dbReference type="PANTHER" id="PTHR43433:SF5">
    <property type="entry name" value="AB HYDROLASE-1 DOMAIN-CONTAINING PROTEIN"/>
    <property type="match status" value="1"/>
</dbReference>
<evidence type="ECO:0000259" key="1">
    <source>
        <dbReference type="Pfam" id="PF00561"/>
    </source>
</evidence>
<dbReference type="GO" id="GO:0046503">
    <property type="term" value="P:glycerolipid catabolic process"/>
    <property type="evidence" value="ECO:0007669"/>
    <property type="project" value="TreeGrafter"/>
</dbReference>
<organism evidence="3 4">
    <name type="scientific">Rubrivivax gelatinosus</name>
    <name type="common">Rhodocyclus gelatinosus</name>
    <name type="synonym">Rhodopseudomonas gelatinosa</name>
    <dbReference type="NCBI Taxonomy" id="28068"/>
    <lineage>
        <taxon>Bacteria</taxon>
        <taxon>Pseudomonadati</taxon>
        <taxon>Pseudomonadota</taxon>
        <taxon>Betaproteobacteria</taxon>
        <taxon>Burkholderiales</taxon>
        <taxon>Sphaerotilaceae</taxon>
        <taxon>Rubrivivax</taxon>
    </lineage>
</organism>
<dbReference type="AlphaFoldDB" id="A0A4R2MCY8"/>
<dbReference type="GO" id="GO:0004806">
    <property type="term" value="F:triacylglycerol lipase activity"/>
    <property type="evidence" value="ECO:0007669"/>
    <property type="project" value="TreeGrafter"/>
</dbReference>
<comment type="caution">
    <text evidence="3">The sequence shown here is derived from an EMBL/GenBank/DDBJ whole genome shotgun (WGS) entry which is preliminary data.</text>
</comment>
<dbReference type="InterPro" id="IPR050471">
    <property type="entry name" value="AB_hydrolase"/>
</dbReference>
<dbReference type="Pfam" id="PF00561">
    <property type="entry name" value="Abhydrolase_1"/>
    <property type="match status" value="1"/>
</dbReference>
<dbReference type="RefSeq" id="WP_132646644.1">
    <property type="nucleotide sequence ID" value="NZ_CP181386.1"/>
</dbReference>
<feature type="domain" description="AB hydrolase-1" evidence="1">
    <location>
        <begin position="31"/>
        <end position="274"/>
    </location>
</feature>
<gene>
    <name evidence="3" type="ORF">EV684_105171</name>
</gene>
<dbReference type="InterPro" id="IPR045630">
    <property type="entry name" value="DUF6316"/>
</dbReference>
<proteinExistence type="predicted"/>
<dbReference type="Gene3D" id="3.40.50.1820">
    <property type="entry name" value="alpha/beta hydrolase"/>
    <property type="match status" value="1"/>
</dbReference>
<dbReference type="Pfam" id="PF19837">
    <property type="entry name" value="DUF6316"/>
    <property type="match status" value="1"/>
</dbReference>
<name>A0A4R2MCY8_RUBGE</name>
<feature type="domain" description="DUF6316" evidence="2">
    <location>
        <begin position="301"/>
        <end position="352"/>
    </location>
</feature>
<protein>
    <submittedName>
        <fullName evidence="3">Pimeloyl-ACP methyl ester carboxylesterase</fullName>
    </submittedName>
</protein>
<evidence type="ECO:0000313" key="4">
    <source>
        <dbReference type="Proteomes" id="UP000295106"/>
    </source>
</evidence>
<dbReference type="GeneID" id="99684563"/>